<reference evidence="2 3" key="1">
    <citation type="journal article" date="2019" name="Sci. Rep.">
        <title>A high-quality genome of Eragrostis curvula grass provides insights into Poaceae evolution and supports new strategies to enhance forage quality.</title>
        <authorList>
            <person name="Carballo J."/>
            <person name="Santos B.A.C.M."/>
            <person name="Zappacosta D."/>
            <person name="Garbus I."/>
            <person name="Selva J.P."/>
            <person name="Gallo C.A."/>
            <person name="Diaz A."/>
            <person name="Albertini E."/>
            <person name="Caccamo M."/>
            <person name="Echenique V."/>
        </authorList>
    </citation>
    <scope>NUCLEOTIDE SEQUENCE [LARGE SCALE GENOMIC DNA]</scope>
    <source>
        <strain evidence="3">cv. Victoria</strain>
        <tissue evidence="2">Leaf</tissue>
    </source>
</reference>
<feature type="compositionally biased region" description="Low complexity" evidence="1">
    <location>
        <begin position="116"/>
        <end position="137"/>
    </location>
</feature>
<dbReference type="EMBL" id="RWGY01000029">
    <property type="protein sequence ID" value="TVU18358.1"/>
    <property type="molecule type" value="Genomic_DNA"/>
</dbReference>
<evidence type="ECO:0000313" key="2">
    <source>
        <dbReference type="EMBL" id="TVU18358.1"/>
    </source>
</evidence>
<feature type="non-terminal residue" evidence="2">
    <location>
        <position position="1"/>
    </location>
</feature>
<feature type="non-terminal residue" evidence="2">
    <location>
        <position position="217"/>
    </location>
</feature>
<evidence type="ECO:0000313" key="3">
    <source>
        <dbReference type="Proteomes" id="UP000324897"/>
    </source>
</evidence>
<feature type="region of interest" description="Disordered" evidence="1">
    <location>
        <begin position="78"/>
        <end position="164"/>
    </location>
</feature>
<organism evidence="2 3">
    <name type="scientific">Eragrostis curvula</name>
    <name type="common">weeping love grass</name>
    <dbReference type="NCBI Taxonomy" id="38414"/>
    <lineage>
        <taxon>Eukaryota</taxon>
        <taxon>Viridiplantae</taxon>
        <taxon>Streptophyta</taxon>
        <taxon>Embryophyta</taxon>
        <taxon>Tracheophyta</taxon>
        <taxon>Spermatophyta</taxon>
        <taxon>Magnoliopsida</taxon>
        <taxon>Liliopsida</taxon>
        <taxon>Poales</taxon>
        <taxon>Poaceae</taxon>
        <taxon>PACMAD clade</taxon>
        <taxon>Chloridoideae</taxon>
        <taxon>Eragrostideae</taxon>
        <taxon>Eragrostidinae</taxon>
        <taxon>Eragrostis</taxon>
    </lineage>
</organism>
<gene>
    <name evidence="2" type="ORF">EJB05_34449</name>
</gene>
<accession>A0A5J9U519</accession>
<dbReference type="AlphaFoldDB" id="A0A5J9U519"/>
<feature type="compositionally biased region" description="Basic and acidic residues" evidence="1">
    <location>
        <begin position="78"/>
        <end position="106"/>
    </location>
</feature>
<dbReference type="Proteomes" id="UP000324897">
    <property type="component" value="Chromosome 7"/>
</dbReference>
<keyword evidence="3" id="KW-1185">Reference proteome</keyword>
<proteinExistence type="predicted"/>
<name>A0A5J9U519_9POAL</name>
<comment type="caution">
    <text evidence="2">The sequence shown here is derived from an EMBL/GenBank/DDBJ whole genome shotgun (WGS) entry which is preliminary data.</text>
</comment>
<sequence length="217" mass="24015">MAIVSRKVTRPDASTAGKVKAKLIKPSAVPQGRKLVGTMVNRWGDIFCYQFIEKPPYAPRQLINGRVTIKGEDFKVTPKKEEIPEKTRTPSKKESTKSAPKKKEPKTALAKKRSLSRSSRGSGSNSRSQGSGSNSGSEASFPPVHGAPPPAIEPLEPTPPREPILRVLERQEHIIPRSEEERNRIAGLAEREFQHSRVFDPQLLHAIGLLDDFENAL</sequence>
<feature type="compositionally biased region" description="Pro residues" evidence="1">
    <location>
        <begin position="145"/>
        <end position="162"/>
    </location>
</feature>
<protein>
    <submittedName>
        <fullName evidence="2">Uncharacterized protein</fullName>
    </submittedName>
</protein>
<dbReference type="Gramene" id="TVU18358">
    <property type="protein sequence ID" value="TVU18358"/>
    <property type="gene ID" value="EJB05_34449"/>
</dbReference>
<evidence type="ECO:0000256" key="1">
    <source>
        <dbReference type="SAM" id="MobiDB-lite"/>
    </source>
</evidence>